<protein>
    <submittedName>
        <fullName evidence="1">Uncharacterized protein</fullName>
    </submittedName>
</protein>
<gene>
    <name evidence="1" type="ORF">Goshw_028760</name>
</gene>
<evidence type="ECO:0000313" key="2">
    <source>
        <dbReference type="Proteomes" id="UP000593576"/>
    </source>
</evidence>
<accession>A0A7J9MQL2</accession>
<comment type="caution">
    <text evidence="1">The sequence shown here is derived from an EMBL/GenBank/DDBJ whole genome shotgun (WGS) entry which is preliminary data.</text>
</comment>
<dbReference type="AlphaFoldDB" id="A0A7J9MQL2"/>
<evidence type="ECO:0000313" key="1">
    <source>
        <dbReference type="EMBL" id="MBA0873187.1"/>
    </source>
</evidence>
<dbReference type="Proteomes" id="UP000593576">
    <property type="component" value="Unassembled WGS sequence"/>
</dbReference>
<proteinExistence type="predicted"/>
<dbReference type="EMBL" id="JABFAF010000012">
    <property type="protein sequence ID" value="MBA0873187.1"/>
    <property type="molecule type" value="Genomic_DNA"/>
</dbReference>
<keyword evidence="2" id="KW-1185">Reference proteome</keyword>
<sequence>ERETDFQRYFHCSLKIDFPFLITGSCSSHSSLIPSLQVRFPEVFSMVVLHVRLKELLNFRAK</sequence>
<feature type="non-terminal residue" evidence="1">
    <location>
        <position position="1"/>
    </location>
</feature>
<name>A0A7J9MQL2_GOSSC</name>
<organism evidence="1 2">
    <name type="scientific">Gossypium schwendimanii</name>
    <name type="common">Cotton</name>
    <dbReference type="NCBI Taxonomy" id="34291"/>
    <lineage>
        <taxon>Eukaryota</taxon>
        <taxon>Viridiplantae</taxon>
        <taxon>Streptophyta</taxon>
        <taxon>Embryophyta</taxon>
        <taxon>Tracheophyta</taxon>
        <taxon>Spermatophyta</taxon>
        <taxon>Magnoliopsida</taxon>
        <taxon>eudicotyledons</taxon>
        <taxon>Gunneridae</taxon>
        <taxon>Pentapetalae</taxon>
        <taxon>rosids</taxon>
        <taxon>malvids</taxon>
        <taxon>Malvales</taxon>
        <taxon>Malvaceae</taxon>
        <taxon>Malvoideae</taxon>
        <taxon>Gossypium</taxon>
    </lineage>
</organism>
<reference evidence="1 2" key="1">
    <citation type="journal article" date="2019" name="Genome Biol. Evol.">
        <title>Insights into the evolution of the New World diploid cottons (Gossypium, subgenus Houzingenia) based on genome sequencing.</title>
        <authorList>
            <person name="Grover C.E."/>
            <person name="Arick M.A. 2nd"/>
            <person name="Thrash A."/>
            <person name="Conover J.L."/>
            <person name="Sanders W.S."/>
            <person name="Peterson D.G."/>
            <person name="Frelichowski J.E."/>
            <person name="Scheffler J.A."/>
            <person name="Scheffler B.E."/>
            <person name="Wendel J.F."/>
        </authorList>
    </citation>
    <scope>NUCLEOTIDE SEQUENCE [LARGE SCALE GENOMIC DNA]</scope>
    <source>
        <strain evidence="1">1</strain>
        <tissue evidence="1">Leaf</tissue>
    </source>
</reference>